<feature type="compositionally biased region" description="Gly residues" evidence="1">
    <location>
        <begin position="50"/>
        <end position="60"/>
    </location>
</feature>
<gene>
    <name evidence="2" type="ORF">AVDCRST_MAG27-1063</name>
</gene>
<organism evidence="2">
    <name type="scientific">uncultured Craurococcus sp</name>
    <dbReference type="NCBI Taxonomy" id="1135998"/>
    <lineage>
        <taxon>Bacteria</taxon>
        <taxon>Pseudomonadati</taxon>
        <taxon>Pseudomonadota</taxon>
        <taxon>Alphaproteobacteria</taxon>
        <taxon>Acetobacterales</taxon>
        <taxon>Acetobacteraceae</taxon>
        <taxon>Craurococcus</taxon>
        <taxon>environmental samples</taxon>
    </lineage>
</organism>
<reference evidence="2" key="1">
    <citation type="submission" date="2020-02" db="EMBL/GenBank/DDBJ databases">
        <authorList>
            <person name="Meier V. D."/>
        </authorList>
    </citation>
    <scope>NUCLEOTIDE SEQUENCE</scope>
    <source>
        <strain evidence="2">AVDCRST_MAG27</strain>
    </source>
</reference>
<proteinExistence type="predicted"/>
<evidence type="ECO:0000256" key="1">
    <source>
        <dbReference type="SAM" id="MobiDB-lite"/>
    </source>
</evidence>
<feature type="compositionally biased region" description="Basic and acidic residues" evidence="1">
    <location>
        <begin position="1"/>
        <end position="19"/>
    </location>
</feature>
<name>A0A6J4GX21_9PROT</name>
<evidence type="ECO:0000313" key="2">
    <source>
        <dbReference type="EMBL" id="CAA9209165.1"/>
    </source>
</evidence>
<feature type="region of interest" description="Disordered" evidence="1">
    <location>
        <begin position="122"/>
        <end position="183"/>
    </location>
</feature>
<sequence length="183" mass="18170">GRSAGDRHARDQAGLRESLDAGAGGCHPPAGWLRGHLRRRGEGGFRRHPGAGGGWCGPPGGAVPLPDRAPRLGAAAGSLGAGAGRRSRGGGAGRAAGGNGPRRGTDDLCRALLPGLRLLDPGLPRLPCRGAEPGRGGAGSGGAGAGDALRPGRRVRADAERGRDRRFDDARRGGAAAGEADGL</sequence>
<feature type="non-terminal residue" evidence="2">
    <location>
        <position position="1"/>
    </location>
</feature>
<feature type="compositionally biased region" description="Low complexity" evidence="1">
    <location>
        <begin position="122"/>
        <end position="131"/>
    </location>
</feature>
<keyword evidence="2" id="KW-0378">Hydrolase</keyword>
<feature type="compositionally biased region" description="Gly residues" evidence="1">
    <location>
        <begin position="79"/>
        <end position="101"/>
    </location>
</feature>
<dbReference type="GO" id="GO:0047631">
    <property type="term" value="F:ADP-ribose diphosphatase activity"/>
    <property type="evidence" value="ECO:0007669"/>
    <property type="project" value="UniProtKB-EC"/>
</dbReference>
<feature type="compositionally biased region" description="Basic and acidic residues" evidence="1">
    <location>
        <begin position="155"/>
        <end position="172"/>
    </location>
</feature>
<dbReference type="AlphaFoldDB" id="A0A6J4GX21"/>
<feature type="compositionally biased region" description="Low complexity" evidence="1">
    <location>
        <begin position="173"/>
        <end position="183"/>
    </location>
</feature>
<feature type="region of interest" description="Disordered" evidence="1">
    <location>
        <begin position="1"/>
        <end position="107"/>
    </location>
</feature>
<accession>A0A6J4GX21</accession>
<feature type="non-terminal residue" evidence="2">
    <location>
        <position position="183"/>
    </location>
</feature>
<feature type="compositionally biased region" description="Gly residues" evidence="1">
    <location>
        <begin position="133"/>
        <end position="145"/>
    </location>
</feature>
<dbReference type="EMBL" id="CADCTD010000001">
    <property type="protein sequence ID" value="CAA9209165.1"/>
    <property type="molecule type" value="Genomic_DNA"/>
</dbReference>
<dbReference type="EC" id="3.6.1.13" evidence="2"/>
<protein>
    <submittedName>
        <fullName evidence="2">ADP-ribose pyrophosphatase</fullName>
        <ecNumber evidence="2">3.6.1.13</ecNumber>
    </submittedName>
</protein>